<dbReference type="STRING" id="356882.A0A423X5T5"/>
<keyword evidence="5" id="KW-0843">Virulence</keyword>
<comment type="similarity">
    <text evidence="8">Belongs to the ustYa family.</text>
</comment>
<gene>
    <name evidence="9" type="ORF">VMCG_01222</name>
</gene>
<organism evidence="9 10">
    <name type="scientific">Cytospora schulzeri</name>
    <dbReference type="NCBI Taxonomy" id="448051"/>
    <lineage>
        <taxon>Eukaryota</taxon>
        <taxon>Fungi</taxon>
        <taxon>Dikarya</taxon>
        <taxon>Ascomycota</taxon>
        <taxon>Pezizomycotina</taxon>
        <taxon>Sordariomycetes</taxon>
        <taxon>Sordariomycetidae</taxon>
        <taxon>Diaporthales</taxon>
        <taxon>Cytosporaceae</taxon>
        <taxon>Cytospora</taxon>
    </lineage>
</organism>
<dbReference type="EMBL" id="LKEA01000002">
    <property type="protein sequence ID" value="ROW11334.1"/>
    <property type="molecule type" value="Genomic_DNA"/>
</dbReference>
<proteinExistence type="inferred from homology"/>
<dbReference type="InterPro" id="IPR021765">
    <property type="entry name" value="UstYa-like"/>
</dbReference>
<dbReference type="PANTHER" id="PTHR33365">
    <property type="entry name" value="YALI0B05434P"/>
    <property type="match status" value="1"/>
</dbReference>
<keyword evidence="7" id="KW-0325">Glycoprotein</keyword>
<keyword evidence="2" id="KW-0812">Transmembrane</keyword>
<dbReference type="GO" id="GO:0043386">
    <property type="term" value="P:mycotoxin biosynthetic process"/>
    <property type="evidence" value="ECO:0007669"/>
    <property type="project" value="InterPro"/>
</dbReference>
<evidence type="ECO:0000256" key="2">
    <source>
        <dbReference type="ARBA" id="ARBA00022692"/>
    </source>
</evidence>
<dbReference type="OrthoDB" id="3687641at2759"/>
<name>A0A423X5T5_9PEZI</name>
<evidence type="ECO:0000256" key="5">
    <source>
        <dbReference type="ARBA" id="ARBA00023026"/>
    </source>
</evidence>
<evidence type="ECO:0000256" key="1">
    <source>
        <dbReference type="ARBA" id="ARBA00004167"/>
    </source>
</evidence>
<dbReference type="GO" id="GO:0016491">
    <property type="term" value="F:oxidoreductase activity"/>
    <property type="evidence" value="ECO:0007669"/>
    <property type="project" value="UniProtKB-KW"/>
</dbReference>
<dbReference type="GO" id="GO:0016020">
    <property type="term" value="C:membrane"/>
    <property type="evidence" value="ECO:0007669"/>
    <property type="project" value="UniProtKB-SubCell"/>
</dbReference>
<keyword evidence="3" id="KW-1133">Transmembrane helix</keyword>
<evidence type="ECO:0000256" key="7">
    <source>
        <dbReference type="ARBA" id="ARBA00023180"/>
    </source>
</evidence>
<keyword evidence="6" id="KW-0472">Membrane</keyword>
<protein>
    <submittedName>
        <fullName evidence="9">Uncharacterized protein</fullName>
    </submittedName>
</protein>
<evidence type="ECO:0000256" key="8">
    <source>
        <dbReference type="ARBA" id="ARBA00035112"/>
    </source>
</evidence>
<keyword evidence="4" id="KW-0560">Oxidoreductase</keyword>
<dbReference type="Pfam" id="PF11807">
    <property type="entry name" value="UstYa"/>
    <property type="match status" value="1"/>
</dbReference>
<evidence type="ECO:0000256" key="4">
    <source>
        <dbReference type="ARBA" id="ARBA00023002"/>
    </source>
</evidence>
<comment type="caution">
    <text evidence="9">The sequence shown here is derived from an EMBL/GenBank/DDBJ whole genome shotgun (WGS) entry which is preliminary data.</text>
</comment>
<evidence type="ECO:0000256" key="3">
    <source>
        <dbReference type="ARBA" id="ARBA00022989"/>
    </source>
</evidence>
<dbReference type="PANTHER" id="PTHR33365:SF7">
    <property type="entry name" value="TAT PATHWAY SIGNAL SEQUENCE"/>
    <property type="match status" value="1"/>
</dbReference>
<evidence type="ECO:0000256" key="6">
    <source>
        <dbReference type="ARBA" id="ARBA00023136"/>
    </source>
</evidence>
<evidence type="ECO:0000313" key="9">
    <source>
        <dbReference type="EMBL" id="ROW11334.1"/>
    </source>
</evidence>
<evidence type="ECO:0000313" key="10">
    <source>
        <dbReference type="Proteomes" id="UP000283895"/>
    </source>
</evidence>
<dbReference type="AlphaFoldDB" id="A0A423X5T5"/>
<reference evidence="9 10" key="1">
    <citation type="submission" date="2015-09" db="EMBL/GenBank/DDBJ databases">
        <title>Host preference determinants of Valsa canker pathogens revealed by comparative genomics.</title>
        <authorList>
            <person name="Yin Z."/>
            <person name="Huang L."/>
        </authorList>
    </citation>
    <scope>NUCLEOTIDE SEQUENCE [LARGE SCALE GENOMIC DNA]</scope>
    <source>
        <strain evidence="9 10">03-1</strain>
    </source>
</reference>
<keyword evidence="10" id="KW-1185">Reference proteome</keyword>
<accession>A0A423X5T5</accession>
<sequence length="219" mass="25201">MLYTALSVIFTRTAIHKSAPRKDAFAGLVVDYEFKKYDFFPNSSYIGEPGPENEKAWHDLMDSMAIRVTAEELAVHDQQSVPLPNGGYLAWLGVFHELHCVKLLRHWSWREHYPEFANLSAFEMAHNMVHIDHCLEVLRSSALCRADTEALSVFKWNEKSPKPIFNTKRIDHRCVNWDSLMASSYVDRVVTKEELDSLVNPLLEDDAAHVTSNKVIQRK</sequence>
<dbReference type="Proteomes" id="UP000283895">
    <property type="component" value="Unassembled WGS sequence"/>
</dbReference>
<comment type="subcellular location">
    <subcellularLocation>
        <location evidence="1">Membrane</location>
        <topology evidence="1">Single-pass membrane protein</topology>
    </subcellularLocation>
</comment>